<accession>A0A164WGD1</accession>
<evidence type="ECO:0000313" key="1">
    <source>
        <dbReference type="EMBL" id="KZS95022.1"/>
    </source>
</evidence>
<reference evidence="1 2" key="1">
    <citation type="journal article" date="2016" name="Mol. Biol. Evol.">
        <title>Comparative Genomics of Early-Diverging Mushroom-Forming Fungi Provides Insights into the Origins of Lignocellulose Decay Capabilities.</title>
        <authorList>
            <person name="Nagy L.G."/>
            <person name="Riley R."/>
            <person name="Tritt A."/>
            <person name="Adam C."/>
            <person name="Daum C."/>
            <person name="Floudas D."/>
            <person name="Sun H."/>
            <person name="Yadav J.S."/>
            <person name="Pangilinan J."/>
            <person name="Larsson K.H."/>
            <person name="Matsuura K."/>
            <person name="Barry K."/>
            <person name="Labutti K."/>
            <person name="Kuo R."/>
            <person name="Ohm R.A."/>
            <person name="Bhattacharya S.S."/>
            <person name="Shirouzu T."/>
            <person name="Yoshinaga Y."/>
            <person name="Martin F.M."/>
            <person name="Grigoriev I.V."/>
            <person name="Hibbett D.S."/>
        </authorList>
    </citation>
    <scope>NUCLEOTIDE SEQUENCE [LARGE SCALE GENOMIC DNA]</scope>
    <source>
        <strain evidence="1 2">HHB9708</strain>
    </source>
</reference>
<gene>
    <name evidence="1" type="ORF">SISNIDRAFT_483930</name>
</gene>
<proteinExistence type="predicted"/>
<name>A0A164WGD1_9AGAM</name>
<dbReference type="EMBL" id="KV419402">
    <property type="protein sequence ID" value="KZS95022.1"/>
    <property type="molecule type" value="Genomic_DNA"/>
</dbReference>
<sequence>MSGNPTLIPPPVHNTSVANPWMYSVHSSALPHAPDFDLSSLSPPALVTIPPSADSHPVLPGPARHSYAFDQSPNQVWSAFAGEGTQAHPSSNVGQHPLLQTPLSHLGGYLAEPAASLIRGTLDPWIPTAEHGPHCPGLEGNAWMQFNRPSASNALPFMSRRHGSFPEIPLQHCISPHDTWSPQYVLNRPFNDVNWSPSYDITVPSYRRHHLPVSGHNRFNPYDRQLRPHYYQTSLNEIQAQIAMLSDTVQAVANCNMGGA</sequence>
<evidence type="ECO:0000313" key="2">
    <source>
        <dbReference type="Proteomes" id="UP000076722"/>
    </source>
</evidence>
<keyword evidence="2" id="KW-1185">Reference proteome</keyword>
<protein>
    <submittedName>
        <fullName evidence="1">Uncharacterized protein</fullName>
    </submittedName>
</protein>
<dbReference type="Proteomes" id="UP000076722">
    <property type="component" value="Unassembled WGS sequence"/>
</dbReference>
<dbReference type="AlphaFoldDB" id="A0A164WGD1"/>
<organism evidence="1 2">
    <name type="scientific">Sistotremastrum niveocremeum HHB9708</name>
    <dbReference type="NCBI Taxonomy" id="1314777"/>
    <lineage>
        <taxon>Eukaryota</taxon>
        <taxon>Fungi</taxon>
        <taxon>Dikarya</taxon>
        <taxon>Basidiomycota</taxon>
        <taxon>Agaricomycotina</taxon>
        <taxon>Agaricomycetes</taxon>
        <taxon>Sistotremastrales</taxon>
        <taxon>Sistotremastraceae</taxon>
        <taxon>Sertulicium</taxon>
        <taxon>Sertulicium niveocremeum</taxon>
    </lineage>
</organism>